<evidence type="ECO:0000313" key="3">
    <source>
        <dbReference type="EMBL" id="CAK7339706.1"/>
    </source>
</evidence>
<proteinExistence type="predicted"/>
<sequence length="277" mass="30891">MTQISWAQQSFRQILKTCIANKDLLTGKSLHTIYLKSLIPSSTYLSNHFILLYSKCNLLTTAHHAFNQTHEPNVFSFNALIAAYVKESLIHVAHQLFDQIPQPDLVSYNTLINAYADCGDALSALRLFREMREMGLAMDGFTFSGVITACCNDVGLIRQLHSLGFLSGFDSYVSVKNSLLTYYSKNGFLEEAEMVFHGMGEEVRDEVSWNSMIVAYGQHKKGLKALELYQDMVHSGFEVDMFTLASVLTAFSCVEDLFGGFSSMPGASKLGLIKIVM</sequence>
<dbReference type="FunFam" id="1.25.40.10:FF:000442">
    <property type="entry name" value="Pentatricopeptide repeat-containing protein At3g49710"/>
    <property type="match status" value="1"/>
</dbReference>
<dbReference type="GO" id="GO:0003723">
    <property type="term" value="F:RNA binding"/>
    <property type="evidence" value="ECO:0007669"/>
    <property type="project" value="InterPro"/>
</dbReference>
<dbReference type="PROSITE" id="PS51375">
    <property type="entry name" value="PPR"/>
    <property type="match status" value="2"/>
</dbReference>
<gene>
    <name evidence="3" type="ORF">DCAF_LOCUS14764</name>
</gene>
<protein>
    <recommendedName>
        <fullName evidence="5">Pentatricopeptide repeat-containing protein</fullName>
    </recommendedName>
</protein>
<dbReference type="InterPro" id="IPR046960">
    <property type="entry name" value="PPR_At4g14850-like_plant"/>
</dbReference>
<dbReference type="InterPro" id="IPR011990">
    <property type="entry name" value="TPR-like_helical_dom_sf"/>
</dbReference>
<evidence type="ECO:0008006" key="5">
    <source>
        <dbReference type="Google" id="ProtNLM"/>
    </source>
</evidence>
<dbReference type="Gene3D" id="1.25.40.10">
    <property type="entry name" value="Tetratricopeptide repeat domain"/>
    <property type="match status" value="2"/>
</dbReference>
<evidence type="ECO:0000256" key="2">
    <source>
        <dbReference type="PROSITE-ProRule" id="PRU00708"/>
    </source>
</evidence>
<dbReference type="EMBL" id="CAWUPB010001158">
    <property type="protein sequence ID" value="CAK7339706.1"/>
    <property type="molecule type" value="Genomic_DNA"/>
</dbReference>
<evidence type="ECO:0000256" key="1">
    <source>
        <dbReference type="ARBA" id="ARBA00022737"/>
    </source>
</evidence>
<name>A0AAV1RSL8_9ROSI</name>
<organism evidence="3 4">
    <name type="scientific">Dovyalis caffra</name>
    <dbReference type="NCBI Taxonomy" id="77055"/>
    <lineage>
        <taxon>Eukaryota</taxon>
        <taxon>Viridiplantae</taxon>
        <taxon>Streptophyta</taxon>
        <taxon>Embryophyta</taxon>
        <taxon>Tracheophyta</taxon>
        <taxon>Spermatophyta</taxon>
        <taxon>Magnoliopsida</taxon>
        <taxon>eudicotyledons</taxon>
        <taxon>Gunneridae</taxon>
        <taxon>Pentapetalae</taxon>
        <taxon>rosids</taxon>
        <taxon>fabids</taxon>
        <taxon>Malpighiales</taxon>
        <taxon>Salicaceae</taxon>
        <taxon>Flacourtieae</taxon>
        <taxon>Dovyalis</taxon>
    </lineage>
</organism>
<dbReference type="InterPro" id="IPR002885">
    <property type="entry name" value="PPR_rpt"/>
</dbReference>
<dbReference type="AlphaFoldDB" id="A0AAV1RSL8"/>
<feature type="repeat" description="PPR" evidence="2">
    <location>
        <begin position="104"/>
        <end position="138"/>
    </location>
</feature>
<evidence type="ECO:0000313" key="4">
    <source>
        <dbReference type="Proteomes" id="UP001314170"/>
    </source>
</evidence>
<dbReference type="PANTHER" id="PTHR47926">
    <property type="entry name" value="PENTATRICOPEPTIDE REPEAT-CONTAINING PROTEIN"/>
    <property type="match status" value="1"/>
</dbReference>
<dbReference type="GO" id="GO:0009451">
    <property type="term" value="P:RNA modification"/>
    <property type="evidence" value="ECO:0007669"/>
    <property type="project" value="InterPro"/>
</dbReference>
<dbReference type="FunFam" id="1.25.40.10:FF:000396">
    <property type="entry name" value="Pentatricopeptide repeat-containing protein At2g36730"/>
    <property type="match status" value="1"/>
</dbReference>
<dbReference type="Proteomes" id="UP001314170">
    <property type="component" value="Unassembled WGS sequence"/>
</dbReference>
<keyword evidence="4" id="KW-1185">Reference proteome</keyword>
<accession>A0AAV1RSL8</accession>
<dbReference type="Pfam" id="PF01535">
    <property type="entry name" value="PPR"/>
    <property type="match status" value="2"/>
</dbReference>
<comment type="caution">
    <text evidence="3">The sequence shown here is derived from an EMBL/GenBank/DDBJ whole genome shotgun (WGS) entry which is preliminary data.</text>
</comment>
<reference evidence="3 4" key="1">
    <citation type="submission" date="2024-01" db="EMBL/GenBank/DDBJ databases">
        <authorList>
            <person name="Waweru B."/>
        </authorList>
    </citation>
    <scope>NUCLEOTIDE SEQUENCE [LARGE SCALE GENOMIC DNA]</scope>
</reference>
<dbReference type="Pfam" id="PF13041">
    <property type="entry name" value="PPR_2"/>
    <property type="match status" value="2"/>
</dbReference>
<keyword evidence="1" id="KW-0677">Repeat</keyword>
<dbReference type="NCBIfam" id="TIGR00756">
    <property type="entry name" value="PPR"/>
    <property type="match status" value="3"/>
</dbReference>
<feature type="repeat" description="PPR" evidence="2">
    <location>
        <begin position="205"/>
        <end position="239"/>
    </location>
</feature>